<dbReference type="InterPro" id="IPR036761">
    <property type="entry name" value="TTHA0802/YceI-like_sf"/>
</dbReference>
<dbReference type="PANTHER" id="PTHR34406">
    <property type="entry name" value="PROTEIN YCEI"/>
    <property type="match status" value="1"/>
</dbReference>
<dbReference type="EMBL" id="JARAKF010000001">
    <property type="protein sequence ID" value="MDU8993475.1"/>
    <property type="molecule type" value="Genomic_DNA"/>
</dbReference>
<dbReference type="Proteomes" id="UP001257627">
    <property type="component" value="Unassembled WGS sequence"/>
</dbReference>
<dbReference type="Pfam" id="PF04264">
    <property type="entry name" value="YceI"/>
    <property type="match status" value="1"/>
</dbReference>
<organism evidence="3 4">
    <name type="scientific">Streptomyces mirabilis</name>
    <dbReference type="NCBI Taxonomy" id="68239"/>
    <lineage>
        <taxon>Bacteria</taxon>
        <taxon>Bacillati</taxon>
        <taxon>Actinomycetota</taxon>
        <taxon>Actinomycetes</taxon>
        <taxon>Kitasatosporales</taxon>
        <taxon>Streptomycetaceae</taxon>
        <taxon>Streptomyces</taxon>
    </lineage>
</organism>
<dbReference type="GeneID" id="94001909"/>
<comment type="similarity">
    <text evidence="1">Belongs to the UPF0312 family.</text>
</comment>
<evidence type="ECO:0000256" key="1">
    <source>
        <dbReference type="ARBA" id="ARBA00008812"/>
    </source>
</evidence>
<comment type="caution">
    <text evidence="3">The sequence shown here is derived from an EMBL/GenBank/DDBJ whole genome shotgun (WGS) entry which is preliminary data.</text>
</comment>
<keyword evidence="4" id="KW-1185">Reference proteome</keyword>
<dbReference type="PANTHER" id="PTHR34406:SF1">
    <property type="entry name" value="PROTEIN YCEI"/>
    <property type="match status" value="1"/>
</dbReference>
<reference evidence="3 4" key="1">
    <citation type="submission" date="2023-02" db="EMBL/GenBank/DDBJ databases">
        <authorList>
            <person name="Maleckis M."/>
        </authorList>
    </citation>
    <scope>NUCLEOTIDE SEQUENCE [LARGE SCALE GENOMIC DNA]</scope>
    <source>
        <strain evidence="3 4">P8-A2</strain>
    </source>
</reference>
<protein>
    <submittedName>
        <fullName evidence="3">YceI family protein</fullName>
    </submittedName>
</protein>
<dbReference type="Gene3D" id="2.40.128.110">
    <property type="entry name" value="Lipid/polyisoprenoid-binding, YceI-like"/>
    <property type="match status" value="1"/>
</dbReference>
<dbReference type="SMART" id="SM00867">
    <property type="entry name" value="YceI"/>
    <property type="match status" value="1"/>
</dbReference>
<gene>
    <name evidence="3" type="ORF">PU648_14215</name>
</gene>
<dbReference type="RefSeq" id="WP_060900781.1">
    <property type="nucleotide sequence ID" value="NZ_CP107955.1"/>
</dbReference>
<accession>A0ABU3UHS9</accession>
<proteinExistence type="inferred from homology"/>
<evidence type="ECO:0000259" key="2">
    <source>
        <dbReference type="SMART" id="SM00867"/>
    </source>
</evidence>
<name>A0ABU3UHS9_9ACTN</name>
<evidence type="ECO:0000313" key="4">
    <source>
        <dbReference type="Proteomes" id="UP001257627"/>
    </source>
</evidence>
<evidence type="ECO:0000313" key="3">
    <source>
        <dbReference type="EMBL" id="MDU8993475.1"/>
    </source>
</evidence>
<dbReference type="InterPro" id="IPR007372">
    <property type="entry name" value="Lipid/polyisoprenoid-bd_YceI"/>
</dbReference>
<sequence length="198" mass="21400">MFNRTETTIFRSAPFAGLTGVYAIDPVHSTIGFSVRYGMVTNVRGKFTAFEGILKLDGKCPARSEAYLSVQTCSVDTGYPERDVHVTGPDFLDAATFPLMSFRSGGILHAGHDHFRMAGHLLIKDIELPVHVDLGFGGASRDAHRQNHVGFTGTATLRRSDWGLGGNRALATGGVLISDKVKLTLDIRAVRLDQVQGA</sequence>
<feature type="domain" description="Lipid/polyisoprenoid-binding YceI-like" evidence="2">
    <location>
        <begin position="21"/>
        <end position="190"/>
    </location>
</feature>
<dbReference type="SUPFAM" id="SSF101874">
    <property type="entry name" value="YceI-like"/>
    <property type="match status" value="1"/>
</dbReference>